<evidence type="ECO:0000313" key="8">
    <source>
        <dbReference type="EMBL" id="PXW60111.1"/>
    </source>
</evidence>
<dbReference type="EMBL" id="QJJK01000004">
    <property type="protein sequence ID" value="PXW60111.1"/>
    <property type="molecule type" value="Genomic_DNA"/>
</dbReference>
<evidence type="ECO:0000256" key="4">
    <source>
        <dbReference type="ARBA" id="ARBA00022842"/>
    </source>
</evidence>
<feature type="domain" description="HpcH/HpaI aldolase/citrate lyase" evidence="7">
    <location>
        <begin position="12"/>
        <end position="198"/>
    </location>
</feature>
<feature type="binding site" evidence="6">
    <location>
        <position position="157"/>
    </location>
    <ligand>
        <name>Mg(2+)</name>
        <dbReference type="ChEBI" id="CHEBI:18420"/>
    </ligand>
</feature>
<keyword evidence="4 6" id="KW-0460">Magnesium</keyword>
<dbReference type="AlphaFoldDB" id="A0A2V3U8T4"/>
<feature type="binding site" evidence="6">
    <location>
        <position position="131"/>
    </location>
    <ligand>
        <name>Mg(2+)</name>
        <dbReference type="ChEBI" id="CHEBI:18420"/>
    </ligand>
</feature>
<dbReference type="InterPro" id="IPR040442">
    <property type="entry name" value="Pyrv_kinase-like_dom_sf"/>
</dbReference>
<dbReference type="PANTHER" id="PTHR32308:SF10">
    <property type="entry name" value="CITRATE LYASE SUBUNIT BETA"/>
    <property type="match status" value="1"/>
</dbReference>
<keyword evidence="8" id="KW-0456">Lyase</keyword>
<evidence type="ECO:0000256" key="1">
    <source>
        <dbReference type="ARBA" id="ARBA00001946"/>
    </source>
</evidence>
<comment type="caution">
    <text evidence="8">The sequence shown here is derived from an EMBL/GenBank/DDBJ whole genome shotgun (WGS) entry which is preliminary data.</text>
</comment>
<dbReference type="PIRSF" id="PIRSF015582">
    <property type="entry name" value="Cit_lyase_B"/>
    <property type="match status" value="1"/>
</dbReference>
<dbReference type="SUPFAM" id="SSF51621">
    <property type="entry name" value="Phosphoenolpyruvate/pyruvate domain"/>
    <property type="match status" value="1"/>
</dbReference>
<protein>
    <submittedName>
        <fullName evidence="8">Citrate lyase subunit beta/citryl-CoA lyase</fullName>
    </submittedName>
</protein>
<dbReference type="GO" id="GO:0016829">
    <property type="term" value="F:lyase activity"/>
    <property type="evidence" value="ECO:0007669"/>
    <property type="project" value="UniProtKB-KW"/>
</dbReference>
<feature type="binding site" evidence="5">
    <location>
        <position position="131"/>
    </location>
    <ligand>
        <name>substrate</name>
    </ligand>
</feature>
<evidence type="ECO:0000256" key="3">
    <source>
        <dbReference type="ARBA" id="ARBA00022723"/>
    </source>
</evidence>
<comment type="cofactor">
    <cofactor evidence="1">
        <name>Mg(2+)</name>
        <dbReference type="ChEBI" id="CHEBI:18420"/>
    </cofactor>
</comment>
<evidence type="ECO:0000259" key="7">
    <source>
        <dbReference type="Pfam" id="PF03328"/>
    </source>
</evidence>
<evidence type="ECO:0000256" key="2">
    <source>
        <dbReference type="ARBA" id="ARBA00005568"/>
    </source>
</evidence>
<reference evidence="8 9" key="1">
    <citation type="submission" date="2018-05" db="EMBL/GenBank/DDBJ databases">
        <title>Genomic Encyclopedia of Type Strains, Phase IV (KMG-IV): sequencing the most valuable type-strain genomes for metagenomic binning, comparative biology and taxonomic classification.</title>
        <authorList>
            <person name="Goeker M."/>
        </authorList>
    </citation>
    <scope>NUCLEOTIDE SEQUENCE [LARGE SCALE GENOMIC DNA]</scope>
    <source>
        <strain evidence="8 9">DSM 6462</strain>
    </source>
</reference>
<dbReference type="GO" id="GO:0006107">
    <property type="term" value="P:oxaloacetate metabolic process"/>
    <property type="evidence" value="ECO:0007669"/>
    <property type="project" value="TreeGrafter"/>
</dbReference>
<dbReference type="Pfam" id="PF03328">
    <property type="entry name" value="HpcH_HpaI"/>
    <property type="match status" value="1"/>
</dbReference>
<keyword evidence="3 6" id="KW-0479">Metal-binding</keyword>
<evidence type="ECO:0000313" key="9">
    <source>
        <dbReference type="Proteomes" id="UP000248021"/>
    </source>
</evidence>
<dbReference type="Gene3D" id="3.20.20.60">
    <property type="entry name" value="Phosphoenolpyruvate-binding domains"/>
    <property type="match status" value="1"/>
</dbReference>
<comment type="similarity">
    <text evidence="2">Belongs to the HpcH/HpaI aldolase family.</text>
</comment>
<organism evidence="8 9">
    <name type="scientific">Chelatococcus asaccharovorans</name>
    <dbReference type="NCBI Taxonomy" id="28210"/>
    <lineage>
        <taxon>Bacteria</taxon>
        <taxon>Pseudomonadati</taxon>
        <taxon>Pseudomonadota</taxon>
        <taxon>Alphaproteobacteria</taxon>
        <taxon>Hyphomicrobiales</taxon>
        <taxon>Chelatococcaceae</taxon>
        <taxon>Chelatococcus</taxon>
    </lineage>
</organism>
<dbReference type="InterPro" id="IPR015813">
    <property type="entry name" value="Pyrv/PenolPyrv_kinase-like_dom"/>
</dbReference>
<evidence type="ECO:0000256" key="6">
    <source>
        <dbReference type="PIRSR" id="PIRSR015582-2"/>
    </source>
</evidence>
<accession>A0A2V3U8T4</accession>
<feature type="binding site" evidence="5">
    <location>
        <position position="74"/>
    </location>
    <ligand>
        <name>substrate</name>
    </ligand>
</feature>
<sequence length="295" mass="31479">MNTARTRFAGMRSLLEVPVLNEKFWSKVPTANASTIMLDLEDSATPDNKEAVRAKIIDVLKDRSYFGGRGIVVRVNNLATPWGRDDLAALADADDDIVICYPKVSSGDEIREVARILLAGRPNRGLYPMIETARAVIELDQIANFEGVVGLHFGYVDYAADVGSRPFNDAGDDLHPASAGYARTKIAVAAAAYGLFCTGGSMIPDYRDLAKVESFIKGWADVGYTACIGLSPAHLDIINRVMSPNDAEVAAASELCAAYEQAVAAGAPAAVLNGKVITNPDYRVASLLLARAGKV</sequence>
<proteinExistence type="inferred from homology"/>
<dbReference type="Proteomes" id="UP000248021">
    <property type="component" value="Unassembled WGS sequence"/>
</dbReference>
<dbReference type="InterPro" id="IPR011206">
    <property type="entry name" value="Citrate_lyase_beta/mcl1/mcl2"/>
</dbReference>
<gene>
    <name evidence="8" type="ORF">C7450_104163</name>
</gene>
<dbReference type="GO" id="GO:0000287">
    <property type="term" value="F:magnesium ion binding"/>
    <property type="evidence" value="ECO:0007669"/>
    <property type="project" value="TreeGrafter"/>
</dbReference>
<dbReference type="PANTHER" id="PTHR32308">
    <property type="entry name" value="LYASE BETA SUBUNIT, PUTATIVE (AFU_ORTHOLOGUE AFUA_4G13030)-RELATED"/>
    <property type="match status" value="1"/>
</dbReference>
<dbReference type="OrthoDB" id="9800547at2"/>
<dbReference type="InterPro" id="IPR005000">
    <property type="entry name" value="Aldolase/citrate-lyase_domain"/>
</dbReference>
<name>A0A2V3U8T4_9HYPH</name>
<keyword evidence="9" id="KW-1185">Reference proteome</keyword>
<evidence type="ECO:0000256" key="5">
    <source>
        <dbReference type="PIRSR" id="PIRSR015582-1"/>
    </source>
</evidence>